<sequence length="108" mass="12663">MHIDFHIKHGIVSDASLQQMRDRLLTLHRKDREIAKANVVLREEMADPLGRVCEVELLIYGSSIYVHRQAWSYDCAFREVMEMLTETIDAQLRKQKEPRVLNVTTVRV</sequence>
<name>A0AAJ5WW48_9BACT</name>
<organism evidence="1 2">
    <name type="scientific">Candidatus Pseudobacter hemicellulosilyticus</name>
    <dbReference type="NCBI Taxonomy" id="3121375"/>
    <lineage>
        <taxon>Bacteria</taxon>
        <taxon>Pseudomonadati</taxon>
        <taxon>Bacteroidota</taxon>
        <taxon>Chitinophagia</taxon>
        <taxon>Chitinophagales</taxon>
        <taxon>Chitinophagaceae</taxon>
        <taxon>Pseudobacter</taxon>
    </lineage>
</organism>
<dbReference type="InterPro" id="IPR036567">
    <property type="entry name" value="RHF-like"/>
</dbReference>
<dbReference type="AlphaFoldDB" id="A0AAJ5WW48"/>
<dbReference type="SUPFAM" id="SSF69754">
    <property type="entry name" value="Ribosome binding protein Y (YfiA homologue)"/>
    <property type="match status" value="1"/>
</dbReference>
<evidence type="ECO:0000313" key="1">
    <source>
        <dbReference type="EMBL" id="WEK38281.1"/>
    </source>
</evidence>
<reference evidence="1" key="1">
    <citation type="submission" date="2023-03" db="EMBL/GenBank/DDBJ databases">
        <title>Andean soil-derived lignocellulolytic bacterial consortium as a source of novel taxa and putative plastic-active enzymes.</title>
        <authorList>
            <person name="Diaz-Garcia L."/>
            <person name="Chuvochina M."/>
            <person name="Feuerriegel G."/>
            <person name="Bunk B."/>
            <person name="Sproer C."/>
            <person name="Streit W.R."/>
            <person name="Rodriguez L.M."/>
            <person name="Overmann J."/>
            <person name="Jimenez D.J."/>
        </authorList>
    </citation>
    <scope>NUCLEOTIDE SEQUENCE</scope>
    <source>
        <strain evidence="1">MAG 7</strain>
    </source>
</reference>
<dbReference type="Gene3D" id="3.30.160.100">
    <property type="entry name" value="Ribosome hibernation promotion factor-like"/>
    <property type="match status" value="1"/>
</dbReference>
<protein>
    <recommendedName>
        <fullName evidence="3">HPF/RaiA family ribosome-associated protein</fullName>
    </recommendedName>
</protein>
<dbReference type="Proteomes" id="UP001220610">
    <property type="component" value="Chromosome"/>
</dbReference>
<dbReference type="EMBL" id="CP119311">
    <property type="protein sequence ID" value="WEK38281.1"/>
    <property type="molecule type" value="Genomic_DNA"/>
</dbReference>
<evidence type="ECO:0000313" key="2">
    <source>
        <dbReference type="Proteomes" id="UP001220610"/>
    </source>
</evidence>
<gene>
    <name evidence="1" type="ORF">P0Y53_12305</name>
</gene>
<evidence type="ECO:0008006" key="3">
    <source>
        <dbReference type="Google" id="ProtNLM"/>
    </source>
</evidence>
<accession>A0AAJ5WW48</accession>
<proteinExistence type="predicted"/>